<sequence>MTQTARRSAPSRPETDQRLKEVATSAPVPIACYEREPDKNRAATTPAVTAEQTSPATNLSTTSPPAPSEGSASHDDPSQPAAPQSAAPQLAPSQPAVAQLERGSRHEYNQTIAPPATSPERPLASVQPPFPTTSFGPHQSQTLQYPSLHQYPISIPVCGTMDVFSSTGHEQHTAENNHFEVYGQGANALQNHPTHAYILPDCFDDLNDDAQLTSAPSNYPPLEDDRTVAAWRNAKRKHKE</sequence>
<evidence type="ECO:0000256" key="1">
    <source>
        <dbReference type="SAM" id="MobiDB-lite"/>
    </source>
</evidence>
<evidence type="ECO:0000313" key="3">
    <source>
        <dbReference type="Proteomes" id="UP001172673"/>
    </source>
</evidence>
<proteinExistence type="predicted"/>
<dbReference type="AlphaFoldDB" id="A0AA39CCE2"/>
<dbReference type="EMBL" id="JAPDRK010000023">
    <property type="protein sequence ID" value="KAJ9603139.1"/>
    <property type="molecule type" value="Genomic_DNA"/>
</dbReference>
<name>A0AA39CCE2_9EURO</name>
<accession>A0AA39CCE2</accession>
<feature type="region of interest" description="Disordered" evidence="1">
    <location>
        <begin position="1"/>
        <end position="141"/>
    </location>
</feature>
<feature type="compositionally biased region" description="Polar residues" evidence="1">
    <location>
        <begin position="132"/>
        <end position="141"/>
    </location>
</feature>
<evidence type="ECO:0000313" key="2">
    <source>
        <dbReference type="EMBL" id="KAJ9603139.1"/>
    </source>
</evidence>
<organism evidence="2 3">
    <name type="scientific">Cladophialophora chaetospira</name>
    <dbReference type="NCBI Taxonomy" id="386627"/>
    <lineage>
        <taxon>Eukaryota</taxon>
        <taxon>Fungi</taxon>
        <taxon>Dikarya</taxon>
        <taxon>Ascomycota</taxon>
        <taxon>Pezizomycotina</taxon>
        <taxon>Eurotiomycetes</taxon>
        <taxon>Chaetothyriomycetidae</taxon>
        <taxon>Chaetothyriales</taxon>
        <taxon>Herpotrichiellaceae</taxon>
        <taxon>Cladophialophora</taxon>
    </lineage>
</organism>
<reference evidence="2" key="1">
    <citation type="submission" date="2022-10" db="EMBL/GenBank/DDBJ databases">
        <title>Culturing micro-colonial fungi from biological soil crusts in the Mojave desert and describing Neophaeococcomyces mojavensis, and introducing the new genera and species Taxawa tesnikishii.</title>
        <authorList>
            <person name="Kurbessoian T."/>
            <person name="Stajich J.E."/>
        </authorList>
    </citation>
    <scope>NUCLEOTIDE SEQUENCE</scope>
    <source>
        <strain evidence="2">TK_41</strain>
    </source>
</reference>
<gene>
    <name evidence="2" type="ORF">H2200_012434</name>
</gene>
<feature type="compositionally biased region" description="Low complexity" evidence="1">
    <location>
        <begin position="78"/>
        <end position="99"/>
    </location>
</feature>
<comment type="caution">
    <text evidence="2">The sequence shown here is derived from an EMBL/GenBank/DDBJ whole genome shotgun (WGS) entry which is preliminary data.</text>
</comment>
<keyword evidence="3" id="KW-1185">Reference proteome</keyword>
<dbReference type="Proteomes" id="UP001172673">
    <property type="component" value="Unassembled WGS sequence"/>
</dbReference>
<feature type="compositionally biased region" description="Polar residues" evidence="1">
    <location>
        <begin position="42"/>
        <end position="63"/>
    </location>
</feature>
<protein>
    <submittedName>
        <fullName evidence="2">Uncharacterized protein</fullName>
    </submittedName>
</protein>